<evidence type="ECO:0000256" key="6">
    <source>
        <dbReference type="PIRSR" id="PIRSR000138-1"/>
    </source>
</evidence>
<dbReference type="PIRSF" id="PIRSF000138">
    <property type="entry name" value="Al-hdrx_acd_dh"/>
    <property type="match status" value="1"/>
</dbReference>
<feature type="binding site" evidence="7">
    <location>
        <position position="239"/>
    </location>
    <ligand>
        <name>glyoxylate</name>
        <dbReference type="ChEBI" id="CHEBI:36655"/>
    </ligand>
</feature>
<comment type="caution">
    <text evidence="9">The sequence shown here is derived from an EMBL/GenBank/DDBJ whole genome shotgun (WGS) entry which is preliminary data.</text>
</comment>
<evidence type="ECO:0000256" key="2">
    <source>
        <dbReference type="ARBA" id="ARBA00022630"/>
    </source>
</evidence>
<dbReference type="GO" id="GO:0010181">
    <property type="term" value="F:FMN binding"/>
    <property type="evidence" value="ECO:0007669"/>
    <property type="project" value="InterPro"/>
</dbReference>
<evidence type="ECO:0000256" key="5">
    <source>
        <dbReference type="ARBA" id="ARBA00024042"/>
    </source>
</evidence>
<accession>A0A261F1J7</accession>
<dbReference type="EMBL" id="MWWQ01000005">
    <property type="protein sequence ID" value="OZG52943.1"/>
    <property type="molecule type" value="Genomic_DNA"/>
</dbReference>
<evidence type="ECO:0000259" key="8">
    <source>
        <dbReference type="PROSITE" id="PS51349"/>
    </source>
</evidence>
<feature type="binding site" evidence="7">
    <location>
        <position position="237"/>
    </location>
    <ligand>
        <name>FMN</name>
        <dbReference type="ChEBI" id="CHEBI:58210"/>
    </ligand>
</feature>
<dbReference type="GO" id="GO:0016491">
    <property type="term" value="F:oxidoreductase activity"/>
    <property type="evidence" value="ECO:0007669"/>
    <property type="project" value="UniProtKB-KW"/>
</dbReference>
<comment type="similarity">
    <text evidence="5">Belongs to the FMN-dependent alpha-hydroxy acid dehydrogenase family.</text>
</comment>
<dbReference type="InterPro" id="IPR000262">
    <property type="entry name" value="FMN-dep_DH"/>
</dbReference>
<dbReference type="AlphaFoldDB" id="A0A261F1J7"/>
<keyword evidence="3 7" id="KW-0288">FMN</keyword>
<sequence length="356" mass="38061">MDWNTVHDKAKSVMSDAGLAYEDGNADIASGQADYDTLAWRRFGILPRMFQDVSSIDTSVTIGDQTLPTPLFGSPTAYHRLASADGEITSQNGMSRAGSFIVYPTNASEPVERFAKESHGAWWQQVYLFDDRATTEAFLERSLAQGPSALMLTLDCPGYKRDFGFRNSIDGTHEGESGNFPSMHMTDWTLNLATHITVDDIKRLIELSGLPVYVKGVMRPSDAIDAMEAGAAGVMVSNHGRRQVDGVVPVAYALPKIREALGPDATILADTGIRTGGDVFRALALGANAVGLGRPIQWAAAAGGEDGIVAIIDRITDELAHTMNSAGVAHVEDIDPSFLVPEQGPAAIAALGQTLR</sequence>
<keyword evidence="2 7" id="KW-0285">Flavoprotein</keyword>
<feature type="binding site" evidence="7">
    <location>
        <position position="127"/>
    </location>
    <ligand>
        <name>glyoxylate</name>
        <dbReference type="ChEBI" id="CHEBI:36655"/>
    </ligand>
</feature>
<comment type="cofactor">
    <cofactor evidence="1">
        <name>FMN</name>
        <dbReference type="ChEBI" id="CHEBI:58210"/>
    </cofactor>
</comment>
<feature type="binding site" evidence="7">
    <location>
        <begin position="75"/>
        <end position="77"/>
    </location>
    <ligand>
        <name>FMN</name>
        <dbReference type="ChEBI" id="CHEBI:58210"/>
    </ligand>
</feature>
<dbReference type="RefSeq" id="WP_244569117.1">
    <property type="nucleotide sequence ID" value="NZ_MWWQ01000005.1"/>
</dbReference>
<keyword evidence="10" id="KW-1185">Reference proteome</keyword>
<evidence type="ECO:0000256" key="1">
    <source>
        <dbReference type="ARBA" id="ARBA00001917"/>
    </source>
</evidence>
<feature type="binding site" evidence="7">
    <location>
        <position position="215"/>
    </location>
    <ligand>
        <name>FMN</name>
        <dbReference type="ChEBI" id="CHEBI:58210"/>
    </ligand>
</feature>
<dbReference type="SUPFAM" id="SSF51395">
    <property type="entry name" value="FMN-linked oxidoreductases"/>
    <property type="match status" value="1"/>
</dbReference>
<feature type="binding site" evidence="7">
    <location>
        <begin position="293"/>
        <end position="294"/>
    </location>
    <ligand>
        <name>FMN</name>
        <dbReference type="ChEBI" id="CHEBI:58210"/>
    </ligand>
</feature>
<dbReference type="PROSITE" id="PS51349">
    <property type="entry name" value="FMN_HYDROXY_ACID_DH_2"/>
    <property type="match status" value="1"/>
</dbReference>
<dbReference type="PANTHER" id="PTHR10578">
    <property type="entry name" value="S -2-HYDROXY-ACID OXIDASE-RELATED"/>
    <property type="match status" value="1"/>
</dbReference>
<dbReference type="PANTHER" id="PTHR10578:SF107">
    <property type="entry name" value="2-HYDROXYACID OXIDASE 1"/>
    <property type="match status" value="1"/>
</dbReference>
<dbReference type="InterPro" id="IPR013785">
    <property type="entry name" value="Aldolase_TIM"/>
</dbReference>
<reference evidence="9 10" key="1">
    <citation type="journal article" date="2017" name="BMC Genomics">
        <title>Comparative genomic and phylogenomic analyses of the Bifidobacteriaceae family.</title>
        <authorList>
            <person name="Lugli G.A."/>
            <person name="Milani C."/>
            <person name="Turroni F."/>
            <person name="Duranti S."/>
            <person name="Mancabelli L."/>
            <person name="Mangifesta M."/>
            <person name="Ferrario C."/>
            <person name="Modesto M."/>
            <person name="Mattarelli P."/>
            <person name="Jiri K."/>
            <person name="van Sinderen D."/>
            <person name="Ventura M."/>
        </authorList>
    </citation>
    <scope>NUCLEOTIDE SEQUENCE [LARGE SCALE GENOMIC DNA]</scope>
    <source>
        <strain evidence="9 10">DSM 24744</strain>
    </source>
</reference>
<dbReference type="InterPro" id="IPR012133">
    <property type="entry name" value="Alpha-hydoxy_acid_DH_FMN"/>
</dbReference>
<evidence type="ECO:0000256" key="3">
    <source>
        <dbReference type="ARBA" id="ARBA00022643"/>
    </source>
</evidence>
<organism evidence="9 10">
    <name type="scientific">Pseudoscardovia suis</name>
    <dbReference type="NCBI Taxonomy" id="987063"/>
    <lineage>
        <taxon>Bacteria</taxon>
        <taxon>Bacillati</taxon>
        <taxon>Actinomycetota</taxon>
        <taxon>Actinomycetes</taxon>
        <taxon>Bifidobacteriales</taxon>
        <taxon>Bifidobacteriaceae</taxon>
        <taxon>Pseudoscardovia</taxon>
    </lineage>
</organism>
<dbReference type="Gene3D" id="3.20.20.70">
    <property type="entry name" value="Aldolase class I"/>
    <property type="match status" value="1"/>
</dbReference>
<feature type="binding site" evidence="7">
    <location>
        <position position="242"/>
    </location>
    <ligand>
        <name>glyoxylate</name>
        <dbReference type="ChEBI" id="CHEBI:36655"/>
    </ligand>
</feature>
<dbReference type="CDD" id="cd02809">
    <property type="entry name" value="alpha_hydroxyacid_oxid_FMN"/>
    <property type="match status" value="1"/>
</dbReference>
<protein>
    <submittedName>
        <fullName evidence="9">Alpha-hydroxy-acid oxidizing enzyme</fullName>
    </submittedName>
</protein>
<dbReference type="Proteomes" id="UP000216454">
    <property type="component" value="Unassembled WGS sequence"/>
</dbReference>
<evidence type="ECO:0000256" key="4">
    <source>
        <dbReference type="ARBA" id="ARBA00023002"/>
    </source>
</evidence>
<feature type="domain" description="FMN hydroxy acid dehydrogenase" evidence="8">
    <location>
        <begin position="1"/>
        <end position="344"/>
    </location>
</feature>
<feature type="binding site" evidence="7">
    <location>
        <position position="21"/>
    </location>
    <ligand>
        <name>glyoxylate</name>
        <dbReference type="ChEBI" id="CHEBI:36655"/>
    </ligand>
</feature>
<feature type="binding site" evidence="7">
    <location>
        <begin position="270"/>
        <end position="274"/>
    </location>
    <ligand>
        <name>FMN</name>
        <dbReference type="ChEBI" id="CHEBI:58210"/>
    </ligand>
</feature>
<dbReference type="Pfam" id="PF01070">
    <property type="entry name" value="FMN_dh"/>
    <property type="match status" value="1"/>
</dbReference>
<evidence type="ECO:0000313" key="9">
    <source>
        <dbReference type="EMBL" id="OZG52943.1"/>
    </source>
</evidence>
<feature type="binding site" evidence="7">
    <location>
        <position position="125"/>
    </location>
    <ligand>
        <name>FMN</name>
        <dbReference type="ChEBI" id="CHEBI:58210"/>
    </ligand>
</feature>
<evidence type="ECO:0000313" key="10">
    <source>
        <dbReference type="Proteomes" id="UP000216454"/>
    </source>
</evidence>
<feature type="binding site" evidence="7">
    <location>
        <position position="161"/>
    </location>
    <ligand>
        <name>glyoxylate</name>
        <dbReference type="ChEBI" id="CHEBI:36655"/>
    </ligand>
</feature>
<feature type="active site" description="Proton acceptor" evidence="6">
    <location>
        <position position="239"/>
    </location>
</feature>
<feature type="binding site" evidence="7">
    <location>
        <position position="153"/>
    </location>
    <ligand>
        <name>FMN</name>
        <dbReference type="ChEBI" id="CHEBI:58210"/>
    </ligand>
</feature>
<gene>
    <name evidence="9" type="ORF">PSSU_0561</name>
</gene>
<evidence type="ECO:0000256" key="7">
    <source>
        <dbReference type="PIRSR" id="PIRSR000138-2"/>
    </source>
</evidence>
<dbReference type="InterPro" id="IPR037396">
    <property type="entry name" value="FMN_HAD"/>
</dbReference>
<name>A0A261F1J7_9BIFI</name>
<keyword evidence="4" id="KW-0560">Oxidoreductase</keyword>
<proteinExistence type="inferred from homology"/>